<name>A0A5J4TK32_9EUKA</name>
<dbReference type="GO" id="GO:0005737">
    <property type="term" value="C:cytoplasm"/>
    <property type="evidence" value="ECO:0007669"/>
    <property type="project" value="UniProtKB-SubCell"/>
</dbReference>
<comment type="caution">
    <text evidence="9">The sequence shown here is derived from an EMBL/GenBank/DDBJ whole genome shotgun (WGS) entry which is preliminary data.</text>
</comment>
<dbReference type="PANTHER" id="PTHR23114:SF17">
    <property type="entry name" value="M7GPPPN-MRNA HYDROLASE"/>
    <property type="match status" value="1"/>
</dbReference>
<dbReference type="PROSITE" id="PS51462">
    <property type="entry name" value="NUDIX"/>
    <property type="match status" value="1"/>
</dbReference>
<dbReference type="GO" id="GO:0003723">
    <property type="term" value="F:RNA binding"/>
    <property type="evidence" value="ECO:0007669"/>
    <property type="project" value="UniProtKB-KW"/>
</dbReference>
<dbReference type="GO" id="GO:0000290">
    <property type="term" value="P:deadenylation-dependent decapping of nuclear-transcribed mRNA"/>
    <property type="evidence" value="ECO:0007669"/>
    <property type="project" value="TreeGrafter"/>
</dbReference>
<keyword evidence="6 9" id="KW-0378">Hydrolase</keyword>
<keyword evidence="5" id="KW-0479">Metal-binding</keyword>
<evidence type="ECO:0000256" key="2">
    <source>
        <dbReference type="ARBA" id="ARBA00004496"/>
    </source>
</evidence>
<dbReference type="Proteomes" id="UP000324800">
    <property type="component" value="Unassembled WGS sequence"/>
</dbReference>
<evidence type="ECO:0000259" key="8">
    <source>
        <dbReference type="PROSITE" id="PS51462"/>
    </source>
</evidence>
<sequence length="202" mass="23324">MNQIVEVQNISQCAEDLVVRFGLCTREYEQSQLFLVFFDFEQALWFYKDNYNRTGSVFVGREGLLNFALALVDNCEQLRQKYRTNVLTELHTQFVKNKKLIPVYGAIIINARLDRYLLVRALDEHCSWTFPKGKIYSGESEIECAVREVEEETGLLIGKYLTQKSPQFTISGHHKTTLFVAVGVSETELLQPTVREETGRIE</sequence>
<feature type="non-terminal residue" evidence="9">
    <location>
        <position position="202"/>
    </location>
</feature>
<dbReference type="InterPro" id="IPR036189">
    <property type="entry name" value="DCP2_BoxA_sf"/>
</dbReference>
<protein>
    <submittedName>
        <fullName evidence="9">Putative m7GpppN-mRNA hydrolase</fullName>
    </submittedName>
</protein>
<dbReference type="InterPro" id="IPR007722">
    <property type="entry name" value="DCP2_BoxA"/>
</dbReference>
<dbReference type="SMART" id="SM01125">
    <property type="entry name" value="DCP2"/>
    <property type="match status" value="1"/>
</dbReference>
<proteinExistence type="inferred from homology"/>
<evidence type="ECO:0000313" key="9">
    <source>
        <dbReference type="EMBL" id="KAA6358638.1"/>
    </source>
</evidence>
<dbReference type="OrthoDB" id="18996at2759"/>
<dbReference type="PROSITE" id="PS00893">
    <property type="entry name" value="NUDIX_BOX"/>
    <property type="match status" value="1"/>
</dbReference>
<dbReference type="AlphaFoldDB" id="A0A5J4TK32"/>
<evidence type="ECO:0000256" key="3">
    <source>
        <dbReference type="ARBA" id="ARBA00005279"/>
    </source>
</evidence>
<dbReference type="EMBL" id="SNRW01029568">
    <property type="protein sequence ID" value="KAA6358638.1"/>
    <property type="molecule type" value="Genomic_DNA"/>
</dbReference>
<dbReference type="SUPFAM" id="SSF140586">
    <property type="entry name" value="Dcp2 domain-like"/>
    <property type="match status" value="1"/>
</dbReference>
<comment type="cofactor">
    <cofactor evidence="1">
        <name>Mn(2+)</name>
        <dbReference type="ChEBI" id="CHEBI:29035"/>
    </cofactor>
</comment>
<reference evidence="9 10" key="1">
    <citation type="submission" date="2019-03" db="EMBL/GenBank/DDBJ databases">
        <title>Single cell metagenomics reveals metabolic interactions within the superorganism composed of flagellate Streblomastix strix and complex community of Bacteroidetes bacteria on its surface.</title>
        <authorList>
            <person name="Treitli S.C."/>
            <person name="Kolisko M."/>
            <person name="Husnik F."/>
            <person name="Keeling P."/>
            <person name="Hampl V."/>
        </authorList>
    </citation>
    <scope>NUCLEOTIDE SEQUENCE [LARGE SCALE GENOMIC DNA]</scope>
    <source>
        <strain evidence="9">ST1C</strain>
    </source>
</reference>
<dbReference type="SUPFAM" id="SSF55811">
    <property type="entry name" value="Nudix"/>
    <property type="match status" value="1"/>
</dbReference>
<dbReference type="GO" id="GO:0016787">
    <property type="term" value="F:hydrolase activity"/>
    <property type="evidence" value="ECO:0007669"/>
    <property type="project" value="UniProtKB-KW"/>
</dbReference>
<evidence type="ECO:0000256" key="4">
    <source>
        <dbReference type="ARBA" id="ARBA00022490"/>
    </source>
</evidence>
<dbReference type="Gene3D" id="3.90.79.10">
    <property type="entry name" value="Nucleoside Triphosphate Pyrophosphohydrolase"/>
    <property type="match status" value="1"/>
</dbReference>
<keyword evidence="4" id="KW-0963">Cytoplasm</keyword>
<dbReference type="PANTHER" id="PTHR23114">
    <property type="entry name" value="M7GPPPN-MRNA HYDROLASE"/>
    <property type="match status" value="1"/>
</dbReference>
<comment type="subcellular location">
    <subcellularLocation>
        <location evidence="2">Cytoplasm</location>
    </subcellularLocation>
</comment>
<evidence type="ECO:0000313" key="10">
    <source>
        <dbReference type="Proteomes" id="UP000324800"/>
    </source>
</evidence>
<dbReference type="Gene3D" id="1.10.10.1050">
    <property type="entry name" value="Dcp2, box A domain"/>
    <property type="match status" value="1"/>
</dbReference>
<feature type="domain" description="Nudix hydrolase" evidence="8">
    <location>
        <begin position="99"/>
        <end position="202"/>
    </location>
</feature>
<dbReference type="Pfam" id="PF00293">
    <property type="entry name" value="NUDIX"/>
    <property type="match status" value="1"/>
</dbReference>
<dbReference type="InterPro" id="IPR000086">
    <property type="entry name" value="NUDIX_hydrolase_dom"/>
</dbReference>
<dbReference type="Pfam" id="PF05026">
    <property type="entry name" value="DCP2"/>
    <property type="match status" value="1"/>
</dbReference>
<comment type="similarity">
    <text evidence="3">Belongs to the Nudix hydrolase family. DCP2 subfamily.</text>
</comment>
<evidence type="ECO:0000256" key="5">
    <source>
        <dbReference type="ARBA" id="ARBA00022723"/>
    </source>
</evidence>
<gene>
    <name evidence="9" type="ORF">EZS28_045835</name>
</gene>
<evidence type="ECO:0000256" key="7">
    <source>
        <dbReference type="ARBA" id="ARBA00022884"/>
    </source>
</evidence>
<evidence type="ECO:0000256" key="6">
    <source>
        <dbReference type="ARBA" id="ARBA00022801"/>
    </source>
</evidence>
<organism evidence="9 10">
    <name type="scientific">Streblomastix strix</name>
    <dbReference type="NCBI Taxonomy" id="222440"/>
    <lineage>
        <taxon>Eukaryota</taxon>
        <taxon>Metamonada</taxon>
        <taxon>Preaxostyla</taxon>
        <taxon>Oxymonadida</taxon>
        <taxon>Streblomastigidae</taxon>
        <taxon>Streblomastix</taxon>
    </lineage>
</organism>
<dbReference type="InterPro" id="IPR020084">
    <property type="entry name" value="NUDIX_hydrolase_CS"/>
</dbReference>
<accession>A0A5J4TK32</accession>
<evidence type="ECO:0000256" key="1">
    <source>
        <dbReference type="ARBA" id="ARBA00001936"/>
    </source>
</evidence>
<keyword evidence="7" id="KW-0694">RNA-binding</keyword>
<dbReference type="GO" id="GO:0030145">
    <property type="term" value="F:manganese ion binding"/>
    <property type="evidence" value="ECO:0007669"/>
    <property type="project" value="InterPro"/>
</dbReference>
<dbReference type="InterPro" id="IPR015797">
    <property type="entry name" value="NUDIX_hydrolase-like_dom_sf"/>
</dbReference>